<sequence length="74" mass="8486">MEADREAIPDDVTTGKQAVAIQRAKELEMAAELTVARAKASEDQALIVQQNANLERHIYRSRSERSSRLIEYWR</sequence>
<dbReference type="AlphaFoldDB" id="A0A2U3Q9Z8"/>
<dbReference type="Proteomes" id="UP000246085">
    <property type="component" value="Chromosome BRAD3257"/>
</dbReference>
<dbReference type="KEGG" id="bvz:BRAD3257_7493"/>
<organism evidence="1 2">
    <name type="scientific">Bradyrhizobium vignae</name>
    <dbReference type="NCBI Taxonomy" id="1549949"/>
    <lineage>
        <taxon>Bacteria</taxon>
        <taxon>Pseudomonadati</taxon>
        <taxon>Pseudomonadota</taxon>
        <taxon>Alphaproteobacteria</taxon>
        <taxon>Hyphomicrobiales</taxon>
        <taxon>Nitrobacteraceae</taxon>
        <taxon>Bradyrhizobium</taxon>
    </lineage>
</organism>
<evidence type="ECO:0000313" key="1">
    <source>
        <dbReference type="EMBL" id="SPP98207.1"/>
    </source>
</evidence>
<protein>
    <submittedName>
        <fullName evidence="1">Uncharacterized protein</fullName>
    </submittedName>
</protein>
<dbReference type="EMBL" id="LS398110">
    <property type="protein sequence ID" value="SPP98207.1"/>
    <property type="molecule type" value="Genomic_DNA"/>
</dbReference>
<reference evidence="1 2" key="1">
    <citation type="submission" date="2018-03" db="EMBL/GenBank/DDBJ databases">
        <authorList>
            <person name="Gully D."/>
        </authorList>
    </citation>
    <scope>NUCLEOTIDE SEQUENCE [LARGE SCALE GENOMIC DNA]</scope>
    <source>
        <strain evidence="1">ORS3257</strain>
    </source>
</reference>
<name>A0A2U3Q9Z8_9BRAD</name>
<proteinExistence type="predicted"/>
<accession>A0A2U3Q9Z8</accession>
<gene>
    <name evidence="1" type="ORF">BRAD3257_7493</name>
</gene>
<evidence type="ECO:0000313" key="2">
    <source>
        <dbReference type="Proteomes" id="UP000246085"/>
    </source>
</evidence>